<sequence length="119" mass="13000">MFMELPGYPLVAFSLYPFCLGCSDDVTVVVHGLGDAFRHDFVQEESSLGLEIGQVGIERDLGVVDKLAWLAPHLGLGLVGILSQYLDDETARLQVQVVETDVHDGDDNEDLLGVVCLRL</sequence>
<organism evidence="1 2">
    <name type="scientific">Diaporthe vaccinii</name>
    <dbReference type="NCBI Taxonomy" id="105482"/>
    <lineage>
        <taxon>Eukaryota</taxon>
        <taxon>Fungi</taxon>
        <taxon>Dikarya</taxon>
        <taxon>Ascomycota</taxon>
        <taxon>Pezizomycotina</taxon>
        <taxon>Sordariomycetes</taxon>
        <taxon>Sordariomycetidae</taxon>
        <taxon>Diaporthales</taxon>
        <taxon>Diaporthaceae</taxon>
        <taxon>Diaporthe</taxon>
        <taxon>Diaporthe eres species complex</taxon>
    </lineage>
</organism>
<gene>
    <name evidence="1" type="ORF">FJTKL_14247</name>
</gene>
<comment type="caution">
    <text evidence="1">The sequence shown here is derived from an EMBL/GenBank/DDBJ whole genome shotgun (WGS) entry which is preliminary data.</text>
</comment>
<reference evidence="1 2" key="1">
    <citation type="submission" date="2024-03" db="EMBL/GenBank/DDBJ databases">
        <title>A high-quality draft genome sequence of Diaporthe vaccinii, a causative agent of upright dieback and viscid rot disease in cranberry plants.</title>
        <authorList>
            <person name="Sarrasin M."/>
            <person name="Lang B.F."/>
            <person name="Burger G."/>
        </authorList>
    </citation>
    <scope>NUCLEOTIDE SEQUENCE [LARGE SCALE GENOMIC DNA]</scope>
    <source>
        <strain evidence="1 2">IS7</strain>
    </source>
</reference>
<evidence type="ECO:0000313" key="1">
    <source>
        <dbReference type="EMBL" id="KAL2278688.1"/>
    </source>
</evidence>
<dbReference type="EMBL" id="JBAWTH010000084">
    <property type="protein sequence ID" value="KAL2278688.1"/>
    <property type="molecule type" value="Genomic_DNA"/>
</dbReference>
<protein>
    <submittedName>
        <fullName evidence="1">Uncharacterized protein</fullName>
    </submittedName>
</protein>
<name>A0ABR4E8C9_9PEZI</name>
<accession>A0ABR4E8C9</accession>
<keyword evidence="2" id="KW-1185">Reference proteome</keyword>
<evidence type="ECO:0000313" key="2">
    <source>
        <dbReference type="Proteomes" id="UP001600888"/>
    </source>
</evidence>
<dbReference type="Proteomes" id="UP001600888">
    <property type="component" value="Unassembled WGS sequence"/>
</dbReference>
<proteinExistence type="predicted"/>